<name>A0A0N5CI02_STREA</name>
<evidence type="ECO:0000256" key="10">
    <source>
        <dbReference type="ARBA" id="ARBA00053709"/>
    </source>
</evidence>
<evidence type="ECO:0000313" key="22">
    <source>
        <dbReference type="Proteomes" id="UP000046392"/>
    </source>
</evidence>
<evidence type="ECO:0000256" key="14">
    <source>
        <dbReference type="ARBA" id="ARBA00075153"/>
    </source>
</evidence>
<evidence type="ECO:0000256" key="1">
    <source>
        <dbReference type="ARBA" id="ARBA00001166"/>
    </source>
</evidence>
<comment type="subcellular location">
    <subcellularLocation>
        <location evidence="2">Nucleus</location>
    </subcellularLocation>
</comment>
<evidence type="ECO:0000256" key="15">
    <source>
        <dbReference type="ARBA" id="ARBA00079087"/>
    </source>
</evidence>
<evidence type="ECO:0000256" key="8">
    <source>
        <dbReference type="ARBA" id="ARBA00036943"/>
    </source>
</evidence>
<evidence type="ECO:0000256" key="2">
    <source>
        <dbReference type="ARBA" id="ARBA00004123"/>
    </source>
</evidence>
<dbReference type="GO" id="GO:0006397">
    <property type="term" value="P:mRNA processing"/>
    <property type="evidence" value="ECO:0007669"/>
    <property type="project" value="UniProtKB-KW"/>
</dbReference>
<dbReference type="Proteomes" id="UP000046392">
    <property type="component" value="Unplaced"/>
</dbReference>
<dbReference type="CDD" id="cd02568">
    <property type="entry name" value="PseudoU_synth_PUS1_PUS2"/>
    <property type="match status" value="1"/>
</dbReference>
<dbReference type="GO" id="GO:0003723">
    <property type="term" value="F:RNA binding"/>
    <property type="evidence" value="ECO:0007669"/>
    <property type="project" value="InterPro"/>
</dbReference>
<dbReference type="WBParaSite" id="SPAL_0001746400.1">
    <property type="protein sequence ID" value="SPAL_0001746400.1"/>
    <property type="gene ID" value="SPAL_0001746400"/>
</dbReference>
<dbReference type="EC" id="5.4.99.12" evidence="12"/>
<feature type="domain" description="Pseudouridine synthase I TruA alpha/beta" evidence="21">
    <location>
        <begin position="202"/>
        <end position="310"/>
    </location>
</feature>
<keyword evidence="4" id="KW-0507">mRNA processing</keyword>
<dbReference type="Gene3D" id="3.30.70.580">
    <property type="entry name" value="Pseudouridine synthase I, catalytic domain, N-terminal subdomain"/>
    <property type="match status" value="1"/>
</dbReference>
<dbReference type="FunFam" id="3.30.70.580:FF:000002">
    <property type="entry name" value="tRNA pseudouridine synthase"/>
    <property type="match status" value="1"/>
</dbReference>
<dbReference type="NCBIfam" id="TIGR00071">
    <property type="entry name" value="hisT_truA"/>
    <property type="match status" value="1"/>
</dbReference>
<feature type="binding site" evidence="19">
    <location>
        <position position="166"/>
    </location>
    <ligand>
        <name>substrate</name>
    </ligand>
</feature>
<keyword evidence="6" id="KW-0413">Isomerase</keyword>
<dbReference type="Pfam" id="PF01416">
    <property type="entry name" value="PseudoU_synth_1"/>
    <property type="match status" value="1"/>
</dbReference>
<comment type="catalytic activity">
    <reaction evidence="8">
        <text>a uridine in tRNA = a pseudouridine in tRNA</text>
        <dbReference type="Rhea" id="RHEA:54572"/>
        <dbReference type="Rhea" id="RHEA-COMP:13339"/>
        <dbReference type="Rhea" id="RHEA-COMP:13934"/>
        <dbReference type="ChEBI" id="CHEBI:65314"/>
        <dbReference type="ChEBI" id="CHEBI:65315"/>
    </reaction>
</comment>
<dbReference type="InterPro" id="IPR001406">
    <property type="entry name" value="PsdUridine_synth_TruA"/>
</dbReference>
<sequence length="448" mass="51960">MPSHTKETPRVEDELHKIISGRVEKSSKETNDANKTPREKQDRKPVVRKYAMLLAYQGKNYFGMQIQKDQSTIEGMIFNALEKCGFITEEQKNDPYSFYFQRAARTDKAVSAVRQTCSMFLPRDLNVNIDGHLKMNDNLPPDIRILGFRVATRNFHCQKDCSSRTYSYTVPSYTFAPLDELTKGDYRISEERIKEVNDVLSIYKGTHNFFNYTSRRDSGDKSCFRFIIDFYAGKPFIYKDSLHEKEHEFITIFIHGQSFMLHQIRKMIGMSIAVLRGHTFKSEIQRSFEPIRMDVPKAPGLGLVLEKVHYTNYDKKWGKSHPTLDDWGEEVEKSIESVKIDLVYKEILDTECYKFNMMQWLADISKHSFSENPTSEEGVNRELTGVQMANSLLKNIQQETEAKTVESNVQVKEETSLKEEISGKEEIPVKEEILNKDEMSVKVETNAH</sequence>
<evidence type="ECO:0000256" key="18">
    <source>
        <dbReference type="PIRSR" id="PIRSR641708-1"/>
    </source>
</evidence>
<dbReference type="SUPFAM" id="SSF55120">
    <property type="entry name" value="Pseudouridine synthase"/>
    <property type="match status" value="1"/>
</dbReference>
<evidence type="ECO:0000256" key="16">
    <source>
        <dbReference type="ARBA" id="ARBA00080849"/>
    </source>
</evidence>
<evidence type="ECO:0000256" key="6">
    <source>
        <dbReference type="ARBA" id="ARBA00023235"/>
    </source>
</evidence>
<proteinExistence type="inferred from homology"/>
<dbReference type="InterPro" id="IPR020095">
    <property type="entry name" value="PsdUridine_synth_TruA_C"/>
</dbReference>
<dbReference type="InterPro" id="IPR020103">
    <property type="entry name" value="PsdUridine_synth_cat_dom_sf"/>
</dbReference>
<feature type="active site" description="Nucleophile" evidence="18">
    <location>
        <position position="107"/>
    </location>
</feature>
<dbReference type="GO" id="GO:0031119">
    <property type="term" value="P:tRNA pseudouridine synthesis"/>
    <property type="evidence" value="ECO:0007669"/>
    <property type="project" value="InterPro"/>
</dbReference>
<evidence type="ECO:0000256" key="17">
    <source>
        <dbReference type="ARBA" id="ARBA00081344"/>
    </source>
</evidence>
<organism evidence="22 23">
    <name type="scientific">Strongyloides papillosus</name>
    <name type="common">Intestinal threadworm</name>
    <dbReference type="NCBI Taxonomy" id="174720"/>
    <lineage>
        <taxon>Eukaryota</taxon>
        <taxon>Metazoa</taxon>
        <taxon>Ecdysozoa</taxon>
        <taxon>Nematoda</taxon>
        <taxon>Chromadorea</taxon>
        <taxon>Rhabditida</taxon>
        <taxon>Tylenchina</taxon>
        <taxon>Panagrolaimomorpha</taxon>
        <taxon>Strongyloidoidea</taxon>
        <taxon>Strongyloididae</taxon>
        <taxon>Strongyloides</taxon>
    </lineage>
</organism>
<comment type="catalytic activity">
    <reaction evidence="1">
        <text>a uridine in mRNA = a pseudouridine in mRNA</text>
        <dbReference type="Rhea" id="RHEA:56644"/>
        <dbReference type="Rhea" id="RHEA-COMP:14658"/>
        <dbReference type="Rhea" id="RHEA-COMP:14659"/>
        <dbReference type="ChEBI" id="CHEBI:65314"/>
        <dbReference type="ChEBI" id="CHEBI:65315"/>
    </reaction>
</comment>
<comment type="catalytic activity">
    <reaction evidence="9">
        <text>uridine(38/39/40) in tRNA = pseudouridine(38/39/40) in tRNA</text>
        <dbReference type="Rhea" id="RHEA:22376"/>
        <dbReference type="Rhea" id="RHEA-COMP:10085"/>
        <dbReference type="Rhea" id="RHEA-COMP:10087"/>
        <dbReference type="ChEBI" id="CHEBI:65314"/>
        <dbReference type="ChEBI" id="CHEBI:65315"/>
        <dbReference type="EC" id="5.4.99.12"/>
    </reaction>
</comment>
<dbReference type="FunFam" id="3.30.70.660:FF:000002">
    <property type="entry name" value="tRNA pseudouridine synthase"/>
    <property type="match status" value="1"/>
</dbReference>
<dbReference type="GO" id="GO:0160147">
    <property type="term" value="F:tRNA pseudouridine(38-40) synthase activity"/>
    <property type="evidence" value="ECO:0007669"/>
    <property type="project" value="UniProtKB-EC"/>
</dbReference>
<evidence type="ECO:0000313" key="23">
    <source>
        <dbReference type="WBParaSite" id="SPAL_0001746400.1"/>
    </source>
</evidence>
<evidence type="ECO:0000256" key="13">
    <source>
        <dbReference type="ARBA" id="ARBA00068582"/>
    </source>
</evidence>
<evidence type="ECO:0000256" key="7">
    <source>
        <dbReference type="ARBA" id="ARBA00023242"/>
    </source>
</evidence>
<comment type="function">
    <text evidence="10">Pseudouridylate synthase that catalyzes pseudouridylation of tRNAs and mRNAs. Acts on positions 27/28 in the anticodon stem and also positions 34 and 36 in the anticodon of an intron containing tRNA. Also catalyzes pseudouridylation of mRNAs: mediates pseudouridylation of mRNAs with the consensus sequence 5'-UGUAG-3'. Acts as a regulator of pre-mRNA splicing by mediating pseudouridylation of pre-mRNAs at locations associated with alternatively spliced regions. Pseudouridylation of pre-mRNAs near splice sites directly regulates mRNA splicing and mRNA 3'-end processing. Involved in regulation of nuclear receptor activity through pseudouridylation of SRA1 mRNA.</text>
</comment>
<keyword evidence="7" id="KW-0539">Nucleus</keyword>
<dbReference type="PANTHER" id="PTHR11142">
    <property type="entry name" value="PSEUDOURIDYLATE SYNTHASE"/>
    <property type="match status" value="1"/>
</dbReference>
<evidence type="ECO:0000256" key="11">
    <source>
        <dbReference type="ARBA" id="ARBA00064589"/>
    </source>
</evidence>
<evidence type="ECO:0000256" key="12">
    <source>
        <dbReference type="ARBA" id="ARBA00066509"/>
    </source>
</evidence>
<dbReference type="Gene3D" id="3.30.70.660">
    <property type="entry name" value="Pseudouridine synthase I, catalytic domain, C-terminal subdomain"/>
    <property type="match status" value="1"/>
</dbReference>
<dbReference type="STRING" id="174720.A0A0N5CI02"/>
<dbReference type="InterPro" id="IPR020097">
    <property type="entry name" value="PsdUridine_synth_TruA_a/b_dom"/>
</dbReference>
<dbReference type="InterPro" id="IPR041708">
    <property type="entry name" value="PUS1/PUS2-like"/>
</dbReference>
<dbReference type="AlphaFoldDB" id="A0A0N5CI02"/>
<evidence type="ECO:0000256" key="9">
    <source>
        <dbReference type="ARBA" id="ARBA00052184"/>
    </source>
</evidence>
<keyword evidence="5" id="KW-0819">tRNA processing</keyword>
<reference evidence="23" key="1">
    <citation type="submission" date="2017-02" db="UniProtKB">
        <authorList>
            <consortium name="WormBaseParasite"/>
        </authorList>
    </citation>
    <scope>IDENTIFICATION</scope>
</reference>
<keyword evidence="22" id="KW-1185">Reference proteome</keyword>
<comment type="similarity">
    <text evidence="3">Belongs to the tRNA pseudouridine synthase TruA family.</text>
</comment>
<evidence type="ECO:0000256" key="19">
    <source>
        <dbReference type="PIRSR" id="PIRSR641708-2"/>
    </source>
</evidence>
<dbReference type="InterPro" id="IPR020094">
    <property type="entry name" value="TruA/RsuA/RluB/E/F_N"/>
</dbReference>
<evidence type="ECO:0000256" key="20">
    <source>
        <dbReference type="SAM" id="MobiDB-lite"/>
    </source>
</evidence>
<dbReference type="PANTHER" id="PTHR11142:SF4">
    <property type="entry name" value="PSEUDOURIDYLATE SYNTHASE 1 HOMOLOG"/>
    <property type="match status" value="1"/>
</dbReference>
<evidence type="ECO:0000256" key="3">
    <source>
        <dbReference type="ARBA" id="ARBA00009375"/>
    </source>
</evidence>
<evidence type="ECO:0000259" key="21">
    <source>
        <dbReference type="Pfam" id="PF01416"/>
    </source>
</evidence>
<protein>
    <recommendedName>
        <fullName evidence="13">Pseudouridylate synthase 1 homolog</fullName>
        <ecNumber evidence="12">5.4.99.12</ecNumber>
    </recommendedName>
    <alternativeName>
        <fullName evidence="14">tRNA pseudouridine synthase 1</fullName>
    </alternativeName>
    <alternativeName>
        <fullName evidence="17">tRNA pseudouridine(38-40) synthase</fullName>
    </alternativeName>
    <alternativeName>
        <fullName evidence="15">tRNA pseudouridylate synthase I</fullName>
    </alternativeName>
    <alternativeName>
        <fullName evidence="16">tRNA-uridine isomerase I</fullName>
    </alternativeName>
</protein>
<comment type="subunit">
    <text evidence="11">Monomer. Forms a complex with RARG and the SRA1 RNA in the nucleus.</text>
</comment>
<dbReference type="GO" id="GO:0005634">
    <property type="term" value="C:nucleus"/>
    <property type="evidence" value="ECO:0007669"/>
    <property type="project" value="UniProtKB-SubCell"/>
</dbReference>
<accession>A0A0N5CI02</accession>
<evidence type="ECO:0000256" key="4">
    <source>
        <dbReference type="ARBA" id="ARBA00022664"/>
    </source>
</evidence>
<feature type="region of interest" description="Disordered" evidence="20">
    <location>
        <begin position="1"/>
        <end position="44"/>
    </location>
</feature>
<dbReference type="GO" id="GO:1990481">
    <property type="term" value="P:mRNA pseudouridine synthesis"/>
    <property type="evidence" value="ECO:0007669"/>
    <property type="project" value="TreeGrafter"/>
</dbReference>
<evidence type="ECO:0000256" key="5">
    <source>
        <dbReference type="ARBA" id="ARBA00022694"/>
    </source>
</evidence>